<dbReference type="SUPFAM" id="SSF143744">
    <property type="entry name" value="GlcG-like"/>
    <property type="match status" value="1"/>
</dbReference>
<dbReference type="Gene3D" id="3.30.450.150">
    <property type="entry name" value="Haem-degrading domain"/>
    <property type="match status" value="1"/>
</dbReference>
<name>A0A2P9HEE1_9HYPH</name>
<dbReference type="InterPro" id="IPR005624">
    <property type="entry name" value="PduO/GlcC-like"/>
</dbReference>
<evidence type="ECO:0000313" key="2">
    <source>
        <dbReference type="Proteomes" id="UP000246073"/>
    </source>
</evidence>
<dbReference type="Pfam" id="PF03928">
    <property type="entry name" value="HbpS-like"/>
    <property type="match status" value="1"/>
</dbReference>
<dbReference type="InterPro" id="IPR038084">
    <property type="entry name" value="PduO/GlcC-like_sf"/>
</dbReference>
<dbReference type="RefSeq" id="WP_109366568.1">
    <property type="nucleotide sequence ID" value="NZ_OOFM01000002.1"/>
</dbReference>
<evidence type="ECO:0008006" key="3">
    <source>
        <dbReference type="Google" id="ProtNLM"/>
    </source>
</evidence>
<dbReference type="PANTHER" id="PTHR34309">
    <property type="entry name" value="SLR1406 PROTEIN"/>
    <property type="match status" value="1"/>
</dbReference>
<sequence length="145" mass="14580">MTQTLTKISPVILSLEAAKSITNHAIEKVAEVGIPYTITVLDGAGNLVLSTRMDGAALASLESSVAKARTAVFFGTATRDLAGAVASGQPLATIETSMHQPLAFVSGGVPIRDADGIVIGAVGAGGAAPDQDHMVAEYAAASYVA</sequence>
<evidence type="ECO:0000313" key="1">
    <source>
        <dbReference type="EMBL" id="SPL62435.1"/>
    </source>
</evidence>
<dbReference type="Proteomes" id="UP000246073">
    <property type="component" value="Unassembled WGS sequence"/>
</dbReference>
<gene>
    <name evidence="1" type="ORF">OHAE_5503</name>
</gene>
<protein>
    <recommendedName>
        <fullName evidence="3">Heme-binding protein</fullName>
    </recommendedName>
</protein>
<accession>A0A2P9HEE1</accession>
<dbReference type="EMBL" id="OOFM01000002">
    <property type="protein sequence ID" value="SPL62435.1"/>
    <property type="molecule type" value="Genomic_DNA"/>
</dbReference>
<dbReference type="PANTHER" id="PTHR34309:SF10">
    <property type="entry name" value="SLR1406 PROTEIN"/>
    <property type="match status" value="1"/>
</dbReference>
<dbReference type="InterPro" id="IPR052517">
    <property type="entry name" value="GlcG_carb_metab_protein"/>
</dbReference>
<reference evidence="2" key="1">
    <citation type="submission" date="2017-12" db="EMBL/GenBank/DDBJ databases">
        <authorList>
            <person name="Diaz M."/>
        </authorList>
    </citation>
    <scope>NUCLEOTIDE SEQUENCE [LARGE SCALE GENOMIC DNA]</scope>
    <source>
        <strain evidence="2">FI11154</strain>
    </source>
</reference>
<proteinExistence type="predicted"/>
<dbReference type="AlphaFoldDB" id="A0A2P9HEE1"/>
<organism evidence="1 2">
    <name type="scientific">Ochrobactrum soli</name>
    <dbReference type="NCBI Taxonomy" id="2448455"/>
    <lineage>
        <taxon>Bacteria</taxon>
        <taxon>Pseudomonadati</taxon>
        <taxon>Pseudomonadota</taxon>
        <taxon>Alphaproteobacteria</taxon>
        <taxon>Hyphomicrobiales</taxon>
        <taxon>Brucellaceae</taxon>
        <taxon>Brucella/Ochrobactrum group</taxon>
        <taxon>Ochrobactrum</taxon>
    </lineage>
</organism>